<dbReference type="Pfam" id="PF04142">
    <property type="entry name" value="Nuc_sug_transp"/>
    <property type="match status" value="1"/>
</dbReference>
<keyword evidence="4 5" id="KW-0472">Membrane</keyword>
<comment type="caution">
    <text evidence="6">The sequence shown here is derived from an EMBL/GenBank/DDBJ whole genome shotgun (WGS) entry which is preliminary data.</text>
</comment>
<dbReference type="InterPro" id="IPR024079">
    <property type="entry name" value="MetalloPept_cat_dom_sf"/>
</dbReference>
<dbReference type="Proteomes" id="UP001642464">
    <property type="component" value="Unassembled WGS sequence"/>
</dbReference>
<evidence type="ECO:0000256" key="4">
    <source>
        <dbReference type="ARBA" id="ARBA00023136"/>
    </source>
</evidence>
<feature type="transmembrane region" description="Helical" evidence="5">
    <location>
        <begin position="221"/>
        <end position="243"/>
    </location>
</feature>
<evidence type="ECO:0000313" key="7">
    <source>
        <dbReference type="Proteomes" id="UP001642464"/>
    </source>
</evidence>
<feature type="transmembrane region" description="Helical" evidence="5">
    <location>
        <begin position="83"/>
        <end position="108"/>
    </location>
</feature>
<proteinExistence type="predicted"/>
<reference evidence="6 7" key="1">
    <citation type="submission" date="2024-02" db="EMBL/GenBank/DDBJ databases">
        <authorList>
            <person name="Chen Y."/>
            <person name="Shah S."/>
            <person name="Dougan E. K."/>
            <person name="Thang M."/>
            <person name="Chan C."/>
        </authorList>
    </citation>
    <scope>NUCLEOTIDE SEQUENCE [LARGE SCALE GENOMIC DNA]</scope>
</reference>
<protein>
    <submittedName>
        <fullName evidence="6">CMP-sialic acid transporter (CMP-SA-Tr) (CMP-Sia-Tr) (Solute carrier family 35 member A1)</fullName>
    </submittedName>
</protein>
<keyword evidence="2 5" id="KW-0812">Transmembrane</keyword>
<gene>
    <name evidence="6" type="ORF">SCF082_LOCUS49645</name>
</gene>
<dbReference type="EMBL" id="CAXAMM010042764">
    <property type="protein sequence ID" value="CAK9106590.1"/>
    <property type="molecule type" value="Genomic_DNA"/>
</dbReference>
<dbReference type="PANTHER" id="PTHR10231">
    <property type="entry name" value="NUCLEOTIDE-SUGAR TRANSMEMBRANE TRANSPORTER"/>
    <property type="match status" value="1"/>
</dbReference>
<keyword evidence="3 5" id="KW-1133">Transmembrane helix</keyword>
<dbReference type="InterPro" id="IPR007271">
    <property type="entry name" value="Nuc_sug_transpt"/>
</dbReference>
<feature type="transmembrane region" description="Helical" evidence="5">
    <location>
        <begin position="255"/>
        <end position="284"/>
    </location>
</feature>
<organism evidence="6 7">
    <name type="scientific">Durusdinium trenchii</name>
    <dbReference type="NCBI Taxonomy" id="1381693"/>
    <lineage>
        <taxon>Eukaryota</taxon>
        <taxon>Sar</taxon>
        <taxon>Alveolata</taxon>
        <taxon>Dinophyceae</taxon>
        <taxon>Suessiales</taxon>
        <taxon>Symbiodiniaceae</taxon>
        <taxon>Durusdinium</taxon>
    </lineage>
</organism>
<accession>A0ABP0S2R6</accession>
<evidence type="ECO:0000313" key="6">
    <source>
        <dbReference type="EMBL" id="CAK9106590.1"/>
    </source>
</evidence>
<feature type="transmembrane region" description="Helical" evidence="5">
    <location>
        <begin position="190"/>
        <end position="209"/>
    </location>
</feature>
<feature type="transmembrane region" description="Helical" evidence="5">
    <location>
        <begin position="128"/>
        <end position="145"/>
    </location>
</feature>
<evidence type="ECO:0000256" key="3">
    <source>
        <dbReference type="ARBA" id="ARBA00022989"/>
    </source>
</evidence>
<feature type="transmembrane region" description="Helical" evidence="5">
    <location>
        <begin position="157"/>
        <end position="178"/>
    </location>
</feature>
<comment type="subcellular location">
    <subcellularLocation>
        <location evidence="1">Membrane</location>
        <topology evidence="1">Multi-pass membrane protein</topology>
    </subcellularLocation>
</comment>
<dbReference type="SUPFAM" id="SSF55486">
    <property type="entry name" value="Metalloproteases ('zincins'), catalytic domain"/>
    <property type="match status" value="1"/>
</dbReference>
<evidence type="ECO:0000256" key="1">
    <source>
        <dbReference type="ARBA" id="ARBA00004141"/>
    </source>
</evidence>
<keyword evidence="7" id="KW-1185">Reference proteome</keyword>
<name>A0ABP0S2R6_9DINO</name>
<evidence type="ECO:0000256" key="5">
    <source>
        <dbReference type="SAM" id="Phobius"/>
    </source>
</evidence>
<evidence type="ECO:0000256" key="2">
    <source>
        <dbReference type="ARBA" id="ARBA00022692"/>
    </source>
</evidence>
<dbReference type="Gene3D" id="3.40.390.10">
    <property type="entry name" value="Collagenase (Catalytic Domain)"/>
    <property type="match status" value="1"/>
</dbReference>
<sequence length="766" mass="82146">MALALALVAQNAAAVLLSGRLRRGADAPPAPAELVVCVEWCKLMLSLGGMVVMSSHDTSSKARTTTSSTTWSWRRLAGFGVPAALYMVQNELILVALGLVNAGVFQLFYQAKVAWTALVAKAAFGRDVGWPVGAVSVGLALVSLAEMPEAGWTPSETWHRGVGATLLAGLLSALAGTWTEWLLKSGAQRSSVWVDNAVMSALTISLLSLRDGPVWPGRTFSTLAWAVVVVHAVGGIIIAHLLLSHGAVDKSVATALSTVAVGLVTLTPSVSLMSGATLVLVGVVGRGWPSQLTATTNNTVEGKKKNRWIPDEGFCRATFAKREDEGEAIAPCGCCFAKKESWSELELLSRATGGDVKLGLRGVFSSLLLGEGAPRVSFDMTDGAMERFHADFELAGSKASWSFRMSGKPAEVMCDKTGRCRAELLGVAHSPDVDEVIPPKRADNGEADAVFLSHETAAVVTLEFDAMSEKLEVLRKDVDNPALKVRVDGKFVVSFKLVDLDDRLASVVQDASAHLELELAGEWTRVPQEWTVPPVIIWPFPLQEENFNLCVQPVRIRHRDCAFKFLGICFGPTYRYTGDGLNFGRPGADAQWAKADISFTWKPWVTVIDNAGKYESVTEGAEQTSLRAEYNDASCIEVFFVPKFSPSSLHGGGATWGSGTANAKIITSDEMVSCGVDQMHLAHELGHVLGLMHPGTGHATFADGSSGTLLCPSGWERDNPRRNSWDNKNNVVNPLLTCYMDTWDWLGMDCTSSADCGACVLPSDSC</sequence>